<dbReference type="EMBL" id="CP036426">
    <property type="protein sequence ID" value="QDV38590.1"/>
    <property type="molecule type" value="Genomic_DNA"/>
</dbReference>
<keyword evidence="2" id="KW-1185">Reference proteome</keyword>
<dbReference type="Proteomes" id="UP000317835">
    <property type="component" value="Chromosome"/>
</dbReference>
<name>A0A518HCN1_9BACT</name>
<dbReference type="KEGG" id="tpla:ElP_65450"/>
<dbReference type="OrthoDB" id="281822at2"/>
<gene>
    <name evidence="1" type="ORF">ElP_65450</name>
</gene>
<reference evidence="1 2" key="1">
    <citation type="submission" date="2019-02" db="EMBL/GenBank/DDBJ databases">
        <title>Deep-cultivation of Planctomycetes and their phenomic and genomic characterization uncovers novel biology.</title>
        <authorList>
            <person name="Wiegand S."/>
            <person name="Jogler M."/>
            <person name="Boedeker C."/>
            <person name="Pinto D."/>
            <person name="Vollmers J."/>
            <person name="Rivas-Marin E."/>
            <person name="Kohn T."/>
            <person name="Peeters S.H."/>
            <person name="Heuer A."/>
            <person name="Rast P."/>
            <person name="Oberbeckmann S."/>
            <person name="Bunk B."/>
            <person name="Jeske O."/>
            <person name="Meyerdierks A."/>
            <person name="Storesund J.E."/>
            <person name="Kallscheuer N."/>
            <person name="Luecker S."/>
            <person name="Lage O.M."/>
            <person name="Pohl T."/>
            <person name="Merkel B.J."/>
            <person name="Hornburger P."/>
            <person name="Mueller R.-W."/>
            <person name="Bruemmer F."/>
            <person name="Labrenz M."/>
            <person name="Spormann A.M."/>
            <person name="Op den Camp H."/>
            <person name="Overmann J."/>
            <person name="Amann R."/>
            <person name="Jetten M.S.M."/>
            <person name="Mascher T."/>
            <person name="Medema M.H."/>
            <person name="Devos D.P."/>
            <person name="Kaster A.-K."/>
            <person name="Ovreas L."/>
            <person name="Rohde M."/>
            <person name="Galperin M.Y."/>
            <person name="Jogler C."/>
        </authorList>
    </citation>
    <scope>NUCLEOTIDE SEQUENCE [LARGE SCALE GENOMIC DNA]</scope>
    <source>
        <strain evidence="1 2">ElP</strain>
    </source>
</reference>
<evidence type="ECO:0000313" key="1">
    <source>
        <dbReference type="EMBL" id="QDV38590.1"/>
    </source>
</evidence>
<dbReference type="RefSeq" id="WP_145277210.1">
    <property type="nucleotide sequence ID" value="NZ_CP036426.1"/>
</dbReference>
<evidence type="ECO:0000313" key="2">
    <source>
        <dbReference type="Proteomes" id="UP000317835"/>
    </source>
</evidence>
<sequence length="152" mass="16594">MIAWIVPALVVALSPIPADEVAGGGPETVTLRGEVVRLVEVLGSFGVPEQQGPIEGQVVLRKEGGGVVPLLYNVGSRAFFEDDRLRDRPAELVARTMEGLPYLQVVSARVEDGSGELRTPEYYCDICTISVRYDQPCPCCQSPMELRYTPED</sequence>
<organism evidence="1 2">
    <name type="scientific">Tautonia plasticadhaerens</name>
    <dbReference type="NCBI Taxonomy" id="2527974"/>
    <lineage>
        <taxon>Bacteria</taxon>
        <taxon>Pseudomonadati</taxon>
        <taxon>Planctomycetota</taxon>
        <taxon>Planctomycetia</taxon>
        <taxon>Isosphaerales</taxon>
        <taxon>Isosphaeraceae</taxon>
        <taxon>Tautonia</taxon>
    </lineage>
</organism>
<accession>A0A518HCN1</accession>
<proteinExistence type="predicted"/>
<dbReference type="AlphaFoldDB" id="A0A518HCN1"/>
<protein>
    <submittedName>
        <fullName evidence="1">Uncharacterized protein</fullName>
    </submittedName>
</protein>